<sequence length="66" mass="7417">MQGRTVVWCRWTTIFPPRPLLDDRLAGLDGRLPPTANPGQPSTLNGRPSGPNGHWRMAVWPKWTVV</sequence>
<keyword evidence="3" id="KW-1185">Reference proteome</keyword>
<protein>
    <submittedName>
        <fullName evidence="2">Uncharacterized protein</fullName>
    </submittedName>
</protein>
<dbReference type="Gramene" id="rna-AYBTSS11_LOCUS27287">
    <property type="protein sequence ID" value="CAJ1975184.1"/>
    <property type="gene ID" value="gene-AYBTSS11_LOCUS27287"/>
</dbReference>
<evidence type="ECO:0000313" key="3">
    <source>
        <dbReference type="Proteomes" id="UP001189624"/>
    </source>
</evidence>
<feature type="compositionally biased region" description="Polar residues" evidence="1">
    <location>
        <begin position="37"/>
        <end position="46"/>
    </location>
</feature>
<proteinExistence type="predicted"/>
<dbReference type="Proteomes" id="UP001189624">
    <property type="component" value="Chromosome 9"/>
</dbReference>
<evidence type="ECO:0000313" key="2">
    <source>
        <dbReference type="EMBL" id="CAJ1975184.1"/>
    </source>
</evidence>
<dbReference type="AlphaFoldDB" id="A0AA86T1T8"/>
<dbReference type="EMBL" id="OY731406">
    <property type="protein sequence ID" value="CAJ1975184.1"/>
    <property type="molecule type" value="Genomic_DNA"/>
</dbReference>
<feature type="region of interest" description="Disordered" evidence="1">
    <location>
        <begin position="26"/>
        <end position="53"/>
    </location>
</feature>
<name>A0AA86T1T8_9FABA</name>
<reference evidence="2" key="1">
    <citation type="submission" date="2023-10" db="EMBL/GenBank/DDBJ databases">
        <authorList>
            <person name="Domelevo Entfellner J.-B."/>
        </authorList>
    </citation>
    <scope>NUCLEOTIDE SEQUENCE</scope>
</reference>
<feature type="non-terminal residue" evidence="2">
    <location>
        <position position="66"/>
    </location>
</feature>
<accession>A0AA86T1T8</accession>
<evidence type="ECO:0000256" key="1">
    <source>
        <dbReference type="SAM" id="MobiDB-lite"/>
    </source>
</evidence>
<organism evidence="2 3">
    <name type="scientific">Sphenostylis stenocarpa</name>
    <dbReference type="NCBI Taxonomy" id="92480"/>
    <lineage>
        <taxon>Eukaryota</taxon>
        <taxon>Viridiplantae</taxon>
        <taxon>Streptophyta</taxon>
        <taxon>Embryophyta</taxon>
        <taxon>Tracheophyta</taxon>
        <taxon>Spermatophyta</taxon>
        <taxon>Magnoliopsida</taxon>
        <taxon>eudicotyledons</taxon>
        <taxon>Gunneridae</taxon>
        <taxon>Pentapetalae</taxon>
        <taxon>rosids</taxon>
        <taxon>fabids</taxon>
        <taxon>Fabales</taxon>
        <taxon>Fabaceae</taxon>
        <taxon>Papilionoideae</taxon>
        <taxon>50 kb inversion clade</taxon>
        <taxon>NPAAA clade</taxon>
        <taxon>indigoferoid/millettioid clade</taxon>
        <taxon>Phaseoleae</taxon>
        <taxon>Sphenostylis</taxon>
    </lineage>
</organism>
<gene>
    <name evidence="2" type="ORF">AYBTSS11_LOCUS27287</name>
</gene>